<gene>
    <name evidence="8" type="ORF">PQO03_03365</name>
</gene>
<dbReference type="PANTHER" id="PTHR43787:SF10">
    <property type="entry name" value="COFACTOR MODIFYING PROTEIN"/>
    <property type="match status" value="1"/>
</dbReference>
<evidence type="ECO:0000313" key="9">
    <source>
        <dbReference type="Proteomes" id="UP001214250"/>
    </source>
</evidence>
<evidence type="ECO:0000256" key="2">
    <source>
        <dbReference type="ARBA" id="ARBA00022485"/>
    </source>
</evidence>
<dbReference type="PANTHER" id="PTHR43787">
    <property type="entry name" value="FEMO COFACTOR BIOSYNTHESIS PROTEIN NIFB-RELATED"/>
    <property type="match status" value="1"/>
</dbReference>
<dbReference type="SFLD" id="SFLDG01067">
    <property type="entry name" value="SPASM/twitch_domain_containing"/>
    <property type="match status" value="1"/>
</dbReference>
<dbReference type="Pfam" id="PF04055">
    <property type="entry name" value="Radical_SAM"/>
    <property type="match status" value="1"/>
</dbReference>
<dbReference type="CDD" id="cd01335">
    <property type="entry name" value="Radical_SAM"/>
    <property type="match status" value="1"/>
</dbReference>
<protein>
    <submittedName>
        <fullName evidence="8">Radical SAM protein</fullName>
    </submittedName>
</protein>
<keyword evidence="3" id="KW-0949">S-adenosyl-L-methionine</keyword>
<feature type="domain" description="Radical SAM core" evidence="7">
    <location>
        <begin position="5"/>
        <end position="232"/>
    </location>
</feature>
<dbReference type="CDD" id="cd21122">
    <property type="entry name" value="SPASM_rSAM"/>
    <property type="match status" value="1"/>
</dbReference>
<evidence type="ECO:0000256" key="3">
    <source>
        <dbReference type="ARBA" id="ARBA00022691"/>
    </source>
</evidence>
<dbReference type="EMBL" id="CP117811">
    <property type="protein sequence ID" value="WDE96999.1"/>
    <property type="molecule type" value="Genomic_DNA"/>
</dbReference>
<evidence type="ECO:0000259" key="7">
    <source>
        <dbReference type="PROSITE" id="PS51918"/>
    </source>
</evidence>
<dbReference type="RefSeq" id="WP_274151116.1">
    <property type="nucleotide sequence ID" value="NZ_CP117811.1"/>
</dbReference>
<dbReference type="Proteomes" id="UP001214250">
    <property type="component" value="Chromosome 1"/>
</dbReference>
<dbReference type="SMART" id="SM00729">
    <property type="entry name" value="Elp3"/>
    <property type="match status" value="1"/>
</dbReference>
<dbReference type="InterPro" id="IPR007197">
    <property type="entry name" value="rSAM"/>
</dbReference>
<name>A0ABY7VW85_9BACT</name>
<dbReference type="InterPro" id="IPR013785">
    <property type="entry name" value="Aldolase_TIM"/>
</dbReference>
<keyword evidence="6" id="KW-0411">Iron-sulfur</keyword>
<keyword evidence="5" id="KW-0408">Iron</keyword>
<dbReference type="SFLD" id="SFLDS00029">
    <property type="entry name" value="Radical_SAM"/>
    <property type="match status" value="1"/>
</dbReference>
<keyword evidence="4" id="KW-0479">Metal-binding</keyword>
<comment type="cofactor">
    <cofactor evidence="1">
        <name>[4Fe-4S] cluster</name>
        <dbReference type="ChEBI" id="CHEBI:49883"/>
    </cofactor>
</comment>
<keyword evidence="2" id="KW-0004">4Fe-4S</keyword>
<dbReference type="InterPro" id="IPR006638">
    <property type="entry name" value="Elp3/MiaA/NifB-like_rSAM"/>
</dbReference>
<dbReference type="InterPro" id="IPR058240">
    <property type="entry name" value="rSAM_sf"/>
</dbReference>
<keyword evidence="9" id="KW-1185">Reference proteome</keyword>
<accession>A0ABY7VW85</accession>
<evidence type="ECO:0000256" key="6">
    <source>
        <dbReference type="ARBA" id="ARBA00023014"/>
    </source>
</evidence>
<reference evidence="8 9" key="1">
    <citation type="submission" date="2023-02" db="EMBL/GenBank/DDBJ databases">
        <title>Genome sequence of Lentisphaera profundi SAORIC-696.</title>
        <authorList>
            <person name="Kim e."/>
            <person name="Cho J.-C."/>
            <person name="Choi A."/>
            <person name="Kang I."/>
        </authorList>
    </citation>
    <scope>NUCLEOTIDE SEQUENCE [LARGE SCALE GENOMIC DNA]</scope>
    <source>
        <strain evidence="8 9">SAORIC-696</strain>
    </source>
</reference>
<organism evidence="8 9">
    <name type="scientific">Lentisphaera profundi</name>
    <dbReference type="NCBI Taxonomy" id="1658616"/>
    <lineage>
        <taxon>Bacteria</taxon>
        <taxon>Pseudomonadati</taxon>
        <taxon>Lentisphaerota</taxon>
        <taxon>Lentisphaeria</taxon>
        <taxon>Lentisphaerales</taxon>
        <taxon>Lentisphaeraceae</taxon>
        <taxon>Lentisphaera</taxon>
    </lineage>
</organism>
<evidence type="ECO:0000256" key="5">
    <source>
        <dbReference type="ARBA" id="ARBA00023004"/>
    </source>
</evidence>
<evidence type="ECO:0000256" key="4">
    <source>
        <dbReference type="ARBA" id="ARBA00022723"/>
    </source>
</evidence>
<sequence>MLYPRKKFRKIYIEISNVCNLKCSFCPQTDLQRQSDFMTVDFFHSLVKQVSPKVYLLCLHVMGEPLNHPQLNEMIDVCEKENQAVSIVSNGVQLSDVNIKALLNPTVHQVNFSLQSFGDNFPQASNKNYLKRVFHFVQLATELRPDMHINLRLWNAGHDQKTIAQNREILAEIASFLKLDLDELAKLSLKGHRITGNIFLNLAERFEWPEVDGPIVAERGFCPALKHQFAILVDGTVIPCCFDREGVIKLGSCKEMSLDEVLSGPRSQAMREGFMQNKLVEDLCKRCTYRLRFNS</sequence>
<evidence type="ECO:0000256" key="1">
    <source>
        <dbReference type="ARBA" id="ARBA00001966"/>
    </source>
</evidence>
<dbReference type="SUPFAM" id="SSF102114">
    <property type="entry name" value="Radical SAM enzymes"/>
    <property type="match status" value="1"/>
</dbReference>
<proteinExistence type="predicted"/>
<dbReference type="InterPro" id="IPR023885">
    <property type="entry name" value="4Fe4S-binding_SPASM_dom"/>
</dbReference>
<dbReference type="Gene3D" id="3.20.20.70">
    <property type="entry name" value="Aldolase class I"/>
    <property type="match status" value="1"/>
</dbReference>
<dbReference type="Pfam" id="PF13186">
    <property type="entry name" value="SPASM"/>
    <property type="match status" value="1"/>
</dbReference>
<evidence type="ECO:0000313" key="8">
    <source>
        <dbReference type="EMBL" id="WDE96999.1"/>
    </source>
</evidence>
<dbReference type="PROSITE" id="PS51918">
    <property type="entry name" value="RADICAL_SAM"/>
    <property type="match status" value="1"/>
</dbReference>